<sequence length="151" mass="17056">MKRMFLGGPFKSLVDKQTGVMPEGSINLFRRVIDHFEARGWDVHCAHRREHWGREFMTPDVCTKTDYEQISLCDYFVAFPGAPASPGTHIELGWASALGKPIVLLLEADKEYAYLVRGLDEITRIERVEFSGDRIDPVAIEAAIGRFDARG</sequence>
<proteinExistence type="predicted"/>
<reference evidence="1 3" key="1">
    <citation type="submission" date="2014-08" db="EMBL/GenBank/DDBJ databases">
        <authorList>
            <person name="Bunnell A."/>
            <person name="Chain P.S."/>
            <person name="Chertkov O."/>
            <person name="Currie B.J."/>
            <person name="Daligault H.E."/>
            <person name="Davenport K.W."/>
            <person name="Davis C."/>
            <person name="Gleasner C.D."/>
            <person name="Johnson S.L."/>
            <person name="Kaestli M."/>
            <person name="Koren S."/>
            <person name="Kunde Y.A."/>
            <person name="Mayo M."/>
            <person name="McMurry K.K."/>
            <person name="Price E.P."/>
            <person name="Reitenga K.G."/>
            <person name="Robison R."/>
            <person name="Rosovitz M.J."/>
            <person name="Sarovich D.S."/>
            <person name="Teshima H."/>
        </authorList>
    </citation>
    <scope>NUCLEOTIDE SEQUENCE [LARGE SCALE GENOMIC DNA]</scope>
    <source>
        <strain evidence="1 3">MSHR44</strain>
    </source>
</reference>
<evidence type="ECO:0000313" key="4">
    <source>
        <dbReference type="Proteomes" id="UP000231878"/>
    </source>
</evidence>
<dbReference type="eggNOG" id="COG3613">
    <property type="taxonomic scope" value="Bacteria"/>
</dbReference>
<dbReference type="OrthoDB" id="4743790at2"/>
<dbReference type="Proteomes" id="UP000030475">
    <property type="component" value="Unassembled WGS sequence"/>
</dbReference>
<dbReference type="Proteomes" id="UP000231878">
    <property type="component" value="Unassembled WGS sequence"/>
</dbReference>
<protein>
    <submittedName>
        <fullName evidence="1 2">Nucleoside 2-deoxyribosyltransferase</fullName>
    </submittedName>
</protein>
<dbReference type="KEGG" id="but:X994_6050"/>
<dbReference type="InterPro" id="IPR007710">
    <property type="entry name" value="Nucleoside_deoxyribTrfase"/>
</dbReference>
<evidence type="ECO:0000313" key="1">
    <source>
        <dbReference type="EMBL" id="KGX10690.1"/>
    </source>
</evidence>
<dbReference type="SUPFAM" id="SSF52309">
    <property type="entry name" value="N-(deoxy)ribosyltransferase-like"/>
    <property type="match status" value="1"/>
</dbReference>
<accession>A0A069BFB8</accession>
<dbReference type="RefSeq" id="WP_004528319.1">
    <property type="nucleotide sequence ID" value="NZ_AP028072.1"/>
</dbReference>
<dbReference type="Pfam" id="PF05014">
    <property type="entry name" value="Nuc_deoxyrib_tr"/>
    <property type="match status" value="1"/>
</dbReference>
<gene>
    <name evidence="2" type="ORF">CWD88_33315</name>
    <name evidence="1" type="ORF">Y036_3922</name>
</gene>
<evidence type="ECO:0000313" key="3">
    <source>
        <dbReference type="Proteomes" id="UP000030475"/>
    </source>
</evidence>
<evidence type="ECO:0000313" key="2">
    <source>
        <dbReference type="EMBL" id="PJO62022.1"/>
    </source>
</evidence>
<comment type="caution">
    <text evidence="1">The sequence shown here is derived from an EMBL/GenBank/DDBJ whole genome shotgun (WGS) entry which is preliminary data.</text>
</comment>
<dbReference type="AlphaFoldDB" id="A0A069BFB8"/>
<dbReference type="EMBL" id="JQIM01000009">
    <property type="protein sequence ID" value="KGX10690.1"/>
    <property type="molecule type" value="Genomic_DNA"/>
</dbReference>
<dbReference type="Gene3D" id="3.40.50.450">
    <property type="match status" value="1"/>
</dbReference>
<reference evidence="2 4" key="2">
    <citation type="submission" date="2017-11" db="EMBL/GenBank/DDBJ databases">
        <title>Molecular characterization of Burkholderia pseudomallei and closely related isolates from Vietnam.</title>
        <authorList>
            <person name="Ustinov D.V."/>
            <person name="Antonov A.S."/>
            <person name="Avdusheva E.F."/>
            <person name="Shpak I.M."/>
            <person name="Zakharova I.B."/>
            <person name="Thi L.A."/>
            <person name="Teteryatnikova N."/>
            <person name="Lopasteyskaya Y.A."/>
            <person name="Kuzyutina J.A."/>
            <person name="Ngo T.N."/>
            <person name="Victorov D.V."/>
        </authorList>
    </citation>
    <scope>NUCLEOTIDE SEQUENCE [LARGE SCALE GENOMIC DNA]</scope>
    <source>
        <strain evidence="2 4">V1512</strain>
    </source>
</reference>
<organism evidence="1 3">
    <name type="scientific">Burkholderia pseudomallei</name>
    <name type="common">Pseudomonas pseudomallei</name>
    <dbReference type="NCBI Taxonomy" id="28450"/>
    <lineage>
        <taxon>Bacteria</taxon>
        <taxon>Pseudomonadati</taxon>
        <taxon>Pseudomonadota</taxon>
        <taxon>Betaproteobacteria</taxon>
        <taxon>Burkholderiales</taxon>
        <taxon>Burkholderiaceae</taxon>
        <taxon>Burkholderia</taxon>
        <taxon>pseudomallei group</taxon>
    </lineage>
</organism>
<dbReference type="OMA" id="NAHKREN"/>
<dbReference type="GeneID" id="93063247"/>
<dbReference type="EMBL" id="PHRB01000055">
    <property type="protein sequence ID" value="PJO62022.1"/>
    <property type="molecule type" value="Genomic_DNA"/>
</dbReference>
<name>A0A069BFB8_BURPE</name>